<dbReference type="Proteomes" id="UP000002218">
    <property type="component" value="Chromosome"/>
</dbReference>
<dbReference type="STRING" id="479431.Namu_3940"/>
<organism evidence="2 3">
    <name type="scientific">Nakamurella multipartita (strain ATCC 700099 / DSM 44233 / CIP 104796 / JCM 9543 / NBRC 105858 / Y-104)</name>
    <name type="common">Microsphaera multipartita</name>
    <dbReference type="NCBI Taxonomy" id="479431"/>
    <lineage>
        <taxon>Bacteria</taxon>
        <taxon>Bacillati</taxon>
        <taxon>Actinomycetota</taxon>
        <taxon>Actinomycetes</taxon>
        <taxon>Nakamurellales</taxon>
        <taxon>Nakamurellaceae</taxon>
        <taxon>Nakamurella</taxon>
    </lineage>
</organism>
<keyword evidence="2" id="KW-0808">Transferase</keyword>
<evidence type="ECO:0000313" key="2">
    <source>
        <dbReference type="EMBL" id="ACV80232.1"/>
    </source>
</evidence>
<dbReference type="InterPro" id="IPR029063">
    <property type="entry name" value="SAM-dependent_MTases_sf"/>
</dbReference>
<dbReference type="Gene3D" id="3.40.50.150">
    <property type="entry name" value="Vaccinia Virus protein VP39"/>
    <property type="match status" value="1"/>
</dbReference>
<keyword evidence="3" id="KW-1185">Reference proteome</keyword>
<dbReference type="GO" id="GO:0032259">
    <property type="term" value="P:methylation"/>
    <property type="evidence" value="ECO:0007669"/>
    <property type="project" value="UniProtKB-KW"/>
</dbReference>
<dbReference type="InParanoid" id="C8XH01"/>
<dbReference type="InterPro" id="IPR013216">
    <property type="entry name" value="Methyltransf_11"/>
</dbReference>
<keyword evidence="2" id="KW-0489">Methyltransferase</keyword>
<dbReference type="Pfam" id="PF08241">
    <property type="entry name" value="Methyltransf_11"/>
    <property type="match status" value="1"/>
</dbReference>
<sequence length="262" mass="26258">MVEQHLATTGDPVDGVLAGLARACSRADRPAAGPAEPGTLAAVRVLDVGGGSGTRAVPLAVLGCSVTVVDASVNSLAILHRRAQDAGVADRVVGVQADADRLEAIAAPASIDLVLCHHLLEAVDDPAAVMGAVVRTVRPGGYVSILVAGRLGAVLGQTMAGRFEAARELLTGPDGRSGAADTLRRRFDVPGVRALVDSVGLQVESVSGVGVLVGLVSGVIRQAGPGGEADLAALEAAAGQHPELLHIAADLHVVARRPDGPA</sequence>
<evidence type="ECO:0000259" key="1">
    <source>
        <dbReference type="Pfam" id="PF08241"/>
    </source>
</evidence>
<dbReference type="SUPFAM" id="SSF53335">
    <property type="entry name" value="S-adenosyl-L-methionine-dependent methyltransferases"/>
    <property type="match status" value="1"/>
</dbReference>
<dbReference type="eggNOG" id="COG2227">
    <property type="taxonomic scope" value="Bacteria"/>
</dbReference>
<name>C8XH01_NAKMY</name>
<dbReference type="KEGG" id="nml:Namu_3940"/>
<proteinExistence type="predicted"/>
<accession>C8XH01</accession>
<gene>
    <name evidence="2" type="ordered locus">Namu_3940</name>
</gene>
<feature type="domain" description="Methyltransferase type 11" evidence="1">
    <location>
        <begin position="46"/>
        <end position="144"/>
    </location>
</feature>
<dbReference type="AlphaFoldDB" id="C8XH01"/>
<dbReference type="OrthoDB" id="3366024at2"/>
<dbReference type="RefSeq" id="WP_015749058.1">
    <property type="nucleotide sequence ID" value="NC_013235.1"/>
</dbReference>
<dbReference type="EMBL" id="CP001737">
    <property type="protein sequence ID" value="ACV80232.1"/>
    <property type="molecule type" value="Genomic_DNA"/>
</dbReference>
<reference evidence="2 3" key="2">
    <citation type="journal article" date="2010" name="Stand. Genomic Sci.">
        <title>Complete genome sequence of Nakamurella multipartita type strain (Y-104).</title>
        <authorList>
            <person name="Tice H."/>
            <person name="Mayilraj S."/>
            <person name="Sims D."/>
            <person name="Lapidus A."/>
            <person name="Nolan M."/>
            <person name="Lucas S."/>
            <person name="Glavina Del Rio T."/>
            <person name="Copeland A."/>
            <person name="Cheng J.F."/>
            <person name="Meincke L."/>
            <person name="Bruce D."/>
            <person name="Goodwin L."/>
            <person name="Pitluck S."/>
            <person name="Ivanova N."/>
            <person name="Mavromatis K."/>
            <person name="Ovchinnikova G."/>
            <person name="Pati A."/>
            <person name="Chen A."/>
            <person name="Palaniappan K."/>
            <person name="Land M."/>
            <person name="Hauser L."/>
            <person name="Chang Y.J."/>
            <person name="Jeffries C.D."/>
            <person name="Detter J.C."/>
            <person name="Brettin T."/>
            <person name="Rohde M."/>
            <person name="Goker M."/>
            <person name="Bristow J."/>
            <person name="Eisen J.A."/>
            <person name="Markowitz V."/>
            <person name="Hugenholtz P."/>
            <person name="Kyrpides N.C."/>
            <person name="Klenk H.P."/>
            <person name="Chen F."/>
        </authorList>
    </citation>
    <scope>NUCLEOTIDE SEQUENCE [LARGE SCALE GENOMIC DNA]</scope>
    <source>
        <strain evidence="3">ATCC 700099 / DSM 44233 / CIP 104796 / JCM 9543 / NBRC 105858 / Y-104</strain>
    </source>
</reference>
<reference evidence="3" key="1">
    <citation type="submission" date="2009-09" db="EMBL/GenBank/DDBJ databases">
        <title>The complete genome of Nakamurella multipartita DSM 44233.</title>
        <authorList>
            <consortium name="US DOE Joint Genome Institute (JGI-PGF)"/>
            <person name="Lucas S."/>
            <person name="Copeland A."/>
            <person name="Lapidus A."/>
            <person name="Glavina del Rio T."/>
            <person name="Dalin E."/>
            <person name="Tice H."/>
            <person name="Bruce D."/>
            <person name="Goodwin L."/>
            <person name="Pitluck S."/>
            <person name="Kyrpides N."/>
            <person name="Mavromatis K."/>
            <person name="Ivanova N."/>
            <person name="Ovchinnikova G."/>
            <person name="Sims D."/>
            <person name="Meincke L."/>
            <person name="Brettin T."/>
            <person name="Detter J.C."/>
            <person name="Han C."/>
            <person name="Larimer F."/>
            <person name="Land M."/>
            <person name="Hauser L."/>
            <person name="Markowitz V."/>
            <person name="Cheng J.-F."/>
            <person name="Hugenholtz P."/>
            <person name="Woyke T."/>
            <person name="Wu D."/>
            <person name="Klenk H.-P."/>
            <person name="Eisen J.A."/>
        </authorList>
    </citation>
    <scope>NUCLEOTIDE SEQUENCE [LARGE SCALE GENOMIC DNA]</scope>
    <source>
        <strain evidence="3">ATCC 700099 / DSM 44233 / CIP 104796 / JCM 9543 / NBRC 105858 / Y-104</strain>
    </source>
</reference>
<protein>
    <submittedName>
        <fullName evidence="2">Methyltransferase type 11</fullName>
    </submittedName>
</protein>
<dbReference type="HOGENOM" id="CLU_061533_2_0_11"/>
<dbReference type="CDD" id="cd02440">
    <property type="entry name" value="AdoMet_MTases"/>
    <property type="match status" value="1"/>
</dbReference>
<dbReference type="GO" id="GO:0008757">
    <property type="term" value="F:S-adenosylmethionine-dependent methyltransferase activity"/>
    <property type="evidence" value="ECO:0007669"/>
    <property type="project" value="InterPro"/>
</dbReference>
<evidence type="ECO:0000313" key="3">
    <source>
        <dbReference type="Proteomes" id="UP000002218"/>
    </source>
</evidence>